<evidence type="ECO:0000256" key="1">
    <source>
        <dbReference type="SAM" id="MobiDB-lite"/>
    </source>
</evidence>
<dbReference type="Proteomes" id="UP000634476">
    <property type="component" value="Unassembled WGS sequence"/>
</dbReference>
<evidence type="ECO:0008006" key="5">
    <source>
        <dbReference type="Google" id="ProtNLM"/>
    </source>
</evidence>
<feature type="chain" id="PRO_5038527052" description="Secreted protein" evidence="2">
    <location>
        <begin position="26"/>
        <end position="244"/>
    </location>
</feature>
<name>A0A8J3SXC3_9ACTN</name>
<keyword evidence="2" id="KW-0732">Signal</keyword>
<dbReference type="PROSITE" id="PS51257">
    <property type="entry name" value="PROKAR_LIPOPROTEIN"/>
    <property type="match status" value="1"/>
</dbReference>
<feature type="region of interest" description="Disordered" evidence="1">
    <location>
        <begin position="29"/>
        <end position="111"/>
    </location>
</feature>
<evidence type="ECO:0000256" key="2">
    <source>
        <dbReference type="SAM" id="SignalP"/>
    </source>
</evidence>
<dbReference type="EMBL" id="BOOK01000016">
    <property type="protein sequence ID" value="GII00483.1"/>
    <property type="molecule type" value="Genomic_DNA"/>
</dbReference>
<accession>A0A8J3SXC3</accession>
<keyword evidence="4" id="KW-1185">Reference proteome</keyword>
<feature type="compositionally biased region" description="Low complexity" evidence="1">
    <location>
        <begin position="29"/>
        <end position="70"/>
    </location>
</feature>
<dbReference type="RefSeq" id="WP_203874893.1">
    <property type="nucleotide sequence ID" value="NZ_BOOK01000016.1"/>
</dbReference>
<evidence type="ECO:0000313" key="3">
    <source>
        <dbReference type="EMBL" id="GII00483.1"/>
    </source>
</evidence>
<reference evidence="3" key="1">
    <citation type="submission" date="2021-01" db="EMBL/GenBank/DDBJ databases">
        <title>Whole genome shotgun sequence of Planobispora takensis NBRC 109077.</title>
        <authorList>
            <person name="Komaki H."/>
            <person name="Tamura T."/>
        </authorList>
    </citation>
    <scope>NUCLEOTIDE SEQUENCE</scope>
    <source>
        <strain evidence="3">NBRC 109077</strain>
    </source>
</reference>
<protein>
    <recommendedName>
        <fullName evidence="5">Secreted protein</fullName>
    </recommendedName>
</protein>
<dbReference type="AlphaFoldDB" id="A0A8J3SXC3"/>
<sequence length="244" mass="25235">MKPSHAGPRGGAGIALTLMTISLLAACSPAASSAAPSRDTAAPPAASPVPTAAAPSASPSAVPSGAPDAVTARASGPAGLCDPRRRPAAGQAVPSGDSEPEPPPRSGNVIDGLHVGYVPEGFSWSESPAPQSYGEVWEYGRSWSDDRDDADERHRFLWIRVVCWDALRDLDRLRNLPVPLGRFSGDVTVESLAGRRVLAMEGDGALGPGRLVGWIERPGVAVTVLAGEPLLPHLPEIVEGIEPS</sequence>
<proteinExistence type="predicted"/>
<organism evidence="3 4">
    <name type="scientific">Planobispora takensis</name>
    <dbReference type="NCBI Taxonomy" id="1367882"/>
    <lineage>
        <taxon>Bacteria</taxon>
        <taxon>Bacillati</taxon>
        <taxon>Actinomycetota</taxon>
        <taxon>Actinomycetes</taxon>
        <taxon>Streptosporangiales</taxon>
        <taxon>Streptosporangiaceae</taxon>
        <taxon>Planobispora</taxon>
    </lineage>
</organism>
<gene>
    <name evidence="3" type="ORF">Pta02_24910</name>
</gene>
<feature type="signal peptide" evidence="2">
    <location>
        <begin position="1"/>
        <end position="25"/>
    </location>
</feature>
<evidence type="ECO:0000313" key="4">
    <source>
        <dbReference type="Proteomes" id="UP000634476"/>
    </source>
</evidence>
<comment type="caution">
    <text evidence="3">The sequence shown here is derived from an EMBL/GenBank/DDBJ whole genome shotgun (WGS) entry which is preliminary data.</text>
</comment>